<evidence type="ECO:0000259" key="1">
    <source>
        <dbReference type="Pfam" id="PF18545"/>
    </source>
</evidence>
<gene>
    <name evidence="2" type="ORF">C493_14343</name>
</gene>
<dbReference type="RefSeq" id="WP_007260138.1">
    <property type="nucleotide sequence ID" value="NZ_AOHZ01000068.1"/>
</dbReference>
<organism evidence="2 3">
    <name type="scientific">Natronolimnohabitans innermongolicus JCM 12255</name>
    <dbReference type="NCBI Taxonomy" id="1227499"/>
    <lineage>
        <taxon>Archaea</taxon>
        <taxon>Methanobacteriati</taxon>
        <taxon>Methanobacteriota</taxon>
        <taxon>Stenosarchaea group</taxon>
        <taxon>Halobacteria</taxon>
        <taxon>Halobacteriales</taxon>
        <taxon>Natrialbaceae</taxon>
        <taxon>Natronolimnohabitans</taxon>
    </lineage>
</organism>
<protein>
    <recommendedName>
        <fullName evidence="1">Halobacterial output domain-containing protein</fullName>
    </recommendedName>
</protein>
<dbReference type="Proteomes" id="UP000011602">
    <property type="component" value="Unassembled WGS sequence"/>
</dbReference>
<dbReference type="Pfam" id="PF18545">
    <property type="entry name" value="HalOD1"/>
    <property type="match status" value="1"/>
</dbReference>
<proteinExistence type="predicted"/>
<evidence type="ECO:0000313" key="3">
    <source>
        <dbReference type="Proteomes" id="UP000011602"/>
    </source>
</evidence>
<name>L9WUX1_9EURY</name>
<dbReference type="InterPro" id="IPR040624">
    <property type="entry name" value="HalOD1"/>
</dbReference>
<evidence type="ECO:0000313" key="2">
    <source>
        <dbReference type="EMBL" id="ELY53217.1"/>
    </source>
</evidence>
<reference evidence="2 3" key="1">
    <citation type="journal article" date="2014" name="PLoS Genet.">
        <title>Phylogenetically driven sequencing of extremely halophilic archaea reveals strategies for static and dynamic osmo-response.</title>
        <authorList>
            <person name="Becker E.A."/>
            <person name="Seitzer P.M."/>
            <person name="Tritt A."/>
            <person name="Larsen D."/>
            <person name="Krusor M."/>
            <person name="Yao A.I."/>
            <person name="Wu D."/>
            <person name="Madern D."/>
            <person name="Eisen J.A."/>
            <person name="Darling A.E."/>
            <person name="Facciotti M.T."/>
        </authorList>
    </citation>
    <scope>NUCLEOTIDE SEQUENCE [LARGE SCALE GENOMIC DNA]</scope>
    <source>
        <strain evidence="2 3">JCM 12255</strain>
    </source>
</reference>
<accession>L9WUX1</accession>
<dbReference type="AlphaFoldDB" id="L9WUX1"/>
<dbReference type="OrthoDB" id="327217at2157"/>
<dbReference type="STRING" id="1227499.C493_14343"/>
<keyword evidence="3" id="KW-1185">Reference proteome</keyword>
<dbReference type="EMBL" id="AOHZ01000068">
    <property type="protein sequence ID" value="ELY53217.1"/>
    <property type="molecule type" value="Genomic_DNA"/>
</dbReference>
<dbReference type="eggNOG" id="arCOG09008">
    <property type="taxonomic scope" value="Archaea"/>
</dbReference>
<sequence>MDRSAHSIPLADDAIVTRVQRYPDESVLEVVVRALTAIDGHSSAELEPLYERVDPEALAALLEHADRCGADVAVEFAVDEYGVVVRRDGTVYVHEAESTLV</sequence>
<feature type="domain" description="Halobacterial output" evidence="1">
    <location>
        <begin position="24"/>
        <end position="94"/>
    </location>
</feature>
<comment type="caution">
    <text evidence="2">The sequence shown here is derived from an EMBL/GenBank/DDBJ whole genome shotgun (WGS) entry which is preliminary data.</text>
</comment>